<evidence type="ECO:0000256" key="1">
    <source>
        <dbReference type="SAM" id="MobiDB-lite"/>
    </source>
</evidence>
<gene>
    <name evidence="2" type="ORF">FLONG3_5754</name>
</gene>
<comment type="caution">
    <text evidence="2">The sequence shown here is derived from an EMBL/GenBank/DDBJ whole genome shotgun (WGS) entry which is preliminary data.</text>
</comment>
<name>A0A395SSB1_9HYPO</name>
<protein>
    <submittedName>
        <fullName evidence="2">Uncharacterized protein</fullName>
    </submittedName>
</protein>
<proteinExistence type="predicted"/>
<dbReference type="AlphaFoldDB" id="A0A395SSB1"/>
<dbReference type="OrthoDB" id="5062850at2759"/>
<evidence type="ECO:0000313" key="3">
    <source>
        <dbReference type="Proteomes" id="UP000266234"/>
    </source>
</evidence>
<sequence length="657" mass="75818">MDLPQSTIKMAKKADLVSLPAEVREQILFYYFRVDGGYAYDADSDKLKTADNRPIDLSLLYTCRLIAAEARHLPLSLNAIKFTTLYRRDLSSLAGCFNLVSGTYHSLESDLTLRLANSMTPEIHAQIASKFPDFGPRHAHAMRDYEGYLEVQAHRAHDRARRKARRDTSDTDGDSDEDSDEDYFHDVFGDSDEDSDEEDKRFRREHRRLRGLRRDFRRENLSVQLAREDLIKQQRSTLSYGADFFLKDNANVSTLSSPLVYRGFARLCRRFGMLTWENYPKSFWEVEGAWAYALKLLANHQPEEFNRQVYATFPQWVGHYSAEEFLNLRFEHWAIPSRTQVQHAMDLFPIGDVRHLPGMWHAACEDPSPSIRGLRPNDDAKPWVPTEAQRFRSREKIRFSAVANAIRFLGTRLSPVQRLDVRDVVLHEDLPSVNLPSAHAQGLAPFFQENPRLRVERRVNLMNCIVEANEAPCQVAARFYGPDRYPDGHEVHSHDFIVHLSQWLLDALALKHVGIPAESFTLVLEGGSHKDYFADLFQQRLHKEVAWSRAFHHLTRNGHFRPSQVCYSILEELLMAEEAIAAIEYLVEGTTPVLRSDFNTGVFLDVDTLVNEAETKSLTPDNWVFKFVPEVVWNTEQPTHTVDYNTRLLDTYESRTD</sequence>
<reference evidence="2 3" key="1">
    <citation type="journal article" date="2018" name="PLoS Pathog.">
        <title>Evolution of structural diversity of trichothecenes, a family of toxins produced by plant pathogenic and entomopathogenic fungi.</title>
        <authorList>
            <person name="Proctor R.H."/>
            <person name="McCormick S.P."/>
            <person name="Kim H.S."/>
            <person name="Cardoza R.E."/>
            <person name="Stanley A.M."/>
            <person name="Lindo L."/>
            <person name="Kelly A."/>
            <person name="Brown D.W."/>
            <person name="Lee T."/>
            <person name="Vaughan M.M."/>
            <person name="Alexander N.J."/>
            <person name="Busman M."/>
            <person name="Gutierrez S."/>
        </authorList>
    </citation>
    <scope>NUCLEOTIDE SEQUENCE [LARGE SCALE GENOMIC DNA]</scope>
    <source>
        <strain evidence="2 3">NRRL 20695</strain>
    </source>
</reference>
<organism evidence="2 3">
    <name type="scientific">Fusarium longipes</name>
    <dbReference type="NCBI Taxonomy" id="694270"/>
    <lineage>
        <taxon>Eukaryota</taxon>
        <taxon>Fungi</taxon>
        <taxon>Dikarya</taxon>
        <taxon>Ascomycota</taxon>
        <taxon>Pezizomycotina</taxon>
        <taxon>Sordariomycetes</taxon>
        <taxon>Hypocreomycetidae</taxon>
        <taxon>Hypocreales</taxon>
        <taxon>Nectriaceae</taxon>
        <taxon>Fusarium</taxon>
    </lineage>
</organism>
<accession>A0A395SSB1</accession>
<keyword evidence="3" id="KW-1185">Reference proteome</keyword>
<evidence type="ECO:0000313" key="2">
    <source>
        <dbReference type="EMBL" id="RGP75364.1"/>
    </source>
</evidence>
<feature type="region of interest" description="Disordered" evidence="1">
    <location>
        <begin position="156"/>
        <end position="201"/>
    </location>
</feature>
<dbReference type="EMBL" id="PXOG01000123">
    <property type="protein sequence ID" value="RGP75364.1"/>
    <property type="molecule type" value="Genomic_DNA"/>
</dbReference>
<feature type="compositionally biased region" description="Basic residues" evidence="1">
    <location>
        <begin position="156"/>
        <end position="165"/>
    </location>
</feature>
<dbReference type="Proteomes" id="UP000266234">
    <property type="component" value="Unassembled WGS sequence"/>
</dbReference>
<feature type="compositionally biased region" description="Acidic residues" evidence="1">
    <location>
        <begin position="170"/>
        <end position="181"/>
    </location>
</feature>